<keyword evidence="1" id="KW-1015">Disulfide bond</keyword>
<evidence type="ECO:0008006" key="8">
    <source>
        <dbReference type="Google" id="ProtNLM"/>
    </source>
</evidence>
<feature type="domain" description="F5/8 type C" evidence="4">
    <location>
        <begin position="7234"/>
        <end position="7400"/>
    </location>
</feature>
<dbReference type="PROSITE" id="PS50022">
    <property type="entry name" value="FA58C_3"/>
    <property type="match status" value="1"/>
</dbReference>
<feature type="domain" description="Chitin-binding type-2" evidence="5">
    <location>
        <begin position="4603"/>
        <end position="4658"/>
    </location>
</feature>
<feature type="domain" description="Chitin-binding type-2" evidence="5">
    <location>
        <begin position="2198"/>
        <end position="2267"/>
    </location>
</feature>
<feature type="domain" description="Chitin-binding type-2" evidence="5">
    <location>
        <begin position="1158"/>
        <end position="1217"/>
    </location>
</feature>
<dbReference type="Gene3D" id="2.170.140.10">
    <property type="entry name" value="Chitin binding domain"/>
    <property type="match status" value="6"/>
</dbReference>
<accession>A0A8W8KXK7</accession>
<dbReference type="InterPro" id="IPR002557">
    <property type="entry name" value="Chitin-bd_dom"/>
</dbReference>
<dbReference type="Pfam" id="PF01607">
    <property type="entry name" value="CBM_14"/>
    <property type="match status" value="6"/>
</dbReference>
<evidence type="ECO:0000259" key="5">
    <source>
        <dbReference type="PROSITE" id="PS50940"/>
    </source>
</evidence>
<feature type="domain" description="Chitin-binding type-2" evidence="5">
    <location>
        <begin position="2647"/>
        <end position="2716"/>
    </location>
</feature>
<feature type="domain" description="Chitin-binding type-2" evidence="5">
    <location>
        <begin position="2040"/>
        <end position="2110"/>
    </location>
</feature>
<sequence length="7571" mass="853030">MDTLSLLALLVGLAVCSVHSVDPPDNIGKEYVLMFMENFKLEKNRNFPLEVYISTPEKTPARVTIKSPISANPRVDQTVTVNPGSVQRVNISEAFRMVGSVQSSKGLLIQSDQDIAVYGANKDTLSNDVYCAIPVDTLGTEYYAACYGPAQIKTELGVASTQDSTSVTVTLPSKDKSLTVDFMGKTYKAGEVIHTKLDKYQTLQLQSSQDLTGAHIVSDKPVAAFSGNIKTNIGTGIYADHLVEQLTPVDTWGKKFVTVPIPKRTTGDFFRIIASEDNTEVTISGMTPIKIPKAGEWVQVSIPSGEHKMVTSTKPVMLMQYVLSQQNATEPADPSMITIPPYELFGAKYTFSTPQYSRPDYGAGYSYEHEFMVVVKDADRNTLLLDDKPFPSNAHWTTIPGTDLVGGYVTISAGSHTVRNTDPTALIGGFLYGHAFHESYGFPTGMRLAKINAPCKRTSPIPGDGIDNDCDGKIDEELCTPSNNKRDDDQDGETDEDCALPLPVDGGWSNWQSWGQCTASCENGTMARQRTCDNPAPAYGGQNCSGSGQETKPCDTGKACPVDIDAVCKKNKTAIVVNPFNCAQYYDCSKQVSAFGKPYLQECKYPDLFSSGTNSCEPFTSVTGSCGRRKEAQAPCDYVQNKCNSTDPTCEPCPKRLPSCVGLPDGKQIFPGKQLAPDYIECQQNRTMEVKKCHLQYFNPQMKDCKNYSRPVLNFLCSKNQSAAIPDPANCAKYYDCSKLFTSTTLQDMTTECKYPDLFSVKDGKCQDFKSVNCTTRKEPMAPCEYEQNLCPANNPSCAPCPKRLPSCITLPDNQEAFPGKLWQADYIVCDTNRTMNITTCPQGEYFNPRLKKCMKSVPPVDVPDYCSAHPKALLPKEDNCGQYINCSDPGFDGNHTMECQYPDLFSVTTMSCQWFENVTCDSRMEPQAPCEYHQNQCAPTNKSCIPCKKRLPSCVTLSDGKNAIDWLLWKPDYAECYKNRTMKMEKCPTRFFDPVQRKCTDKANPGDIDEICKQNPKAILRKKDNCAQYYNCSVSNSSYGGHLQECKYPDLFSTVSMECENFKTVTCDNRTEPQAPCEYVQNLCPANNPSCAPCPKRLPSCITLPDNQEAFPGKLWQADYIVCDTNRTMNITTCPQGEYFNPRLKKCMKSVPPVDVPDYCSAHPKALLPKEDNCGQYINCSDPGFDGNHTMECQYPDLFSVTTMSCQWFENVTCDSRMEPQAPCEYHQNQCAPTNKSCIPCKKRLPSCVTLSDGKNAIDWLLWKPDYAECYKNRTIKMEKCPTRFFDPVQRKCTDKANPGDIDEICKQNPKAILRKIDNCAQYYNCSVSNSSYGGHLQECKYPDLFSTVSMECENFKTVTCDNRTEPQAPCEYVQNLCPANNPSCAPCPKRLPSCITLPDNQEAFPGKLWQADYIVCDTNRTMNITTCPQGEYFNPRLKKCMKSVPPVDVPDYCSAHPKALLPKEDNCGQYINCSDPGFDGNHTMECQYPDLFSVTTMSCQWFENVTCDSRMEPQAPCEYHQNQCAPTNKSCIPCKKRLPSCVTLSDGKNAIDWLLWKPDYAECYKNRTMKMEKCPTRFFDPVQRKCTDKANPGDIDEICKQNPKAILRKIDNCAQYYNCSVSNSSYGGHLQECKYPDLFSTVSMDCENFKTVTCDNRTEPQAPCEYVQNLCPANNPSCAPCPKRLPSCITLPDNQEAFPGKLWQADHIVCDTNRTMNITTCPQGEYFNPRLKKCMKSVPPVDVPDYCSAHPKALLPKEDNCGQYINCSDPGFDGNHTMECQYPDLFSVTTMSCQWFENVTCDSRMEPQAPCEYHQNQCAPTNKSCIPCKKRLPSCVTLSDGKNAIDWLLWKPDYAECYKNRTMKMEKCPTRFFDPVQRKCTDKANPGDIDEICKQNPKAILRKIDNCAQYYNCSVSNSSYGGHLQECKYPDLFSTVSMECENFKTVTCDNRTEPQAPCEYVQNLCPANNPSCAPCPKRLPSCITLPDNQEAFPGKLWQADYIVCDTNRTMNITTCPQGEYFNPRLKKCMKAVPKVDVPDYCAANTKRVLPDPDNCAHYYNCSSVPRQGVPRISSATALGKYGAECQYPDLFDDLTQQCRNFTDVNCSTRTEPQAPCQYQQNLCPVGDPSCAPCPSRLPSCVGEQNGYKEFPTRLWKSDFVRCFLNRTTEIDKCSSNEYFNPRLKQCMENVLPVDVPDYCTANPTKLLPDPDNCAHYFNCSDPTVNVITRQQNQQTGSYRKECPYPDLFNPVLQQCGMFTTVECKTRPEPQAPCEYQQNLCDSKNSSCKPCKERLPDCLNYQDGQQAFPNKLWQNDYIICAKNRTISVDKCKPPEYFNPRLLKCTERVEPVDVPDFCSVHKNEVLPDLDNCAKYYNCSDQNGLHMECSYPELFSDQTRSCENFTTVACTRRKEPQAPCEYDQNRCNLTDTSCRPCPERLPSCRGLPDGDQPANGFLWTDRFVTCVQNRTLAVSRCNPGAIFDPTQLNCVEQIPKSKIDEFCRANPKSVKAHPSNCALFYDCSSVQSPLGHHLVECPYPHLFDSTRLQCVNFTEVKCNKTKKEPQAPCEYQQNLCNNSDPTCVPCPSRLPSCKGKPDGLNPFPNQLWNPPYIECFKNRTIDIKKCSTGYFNPRLRKCMEPVEKVDIPDYCKAHPTELLPDPDNCAKFFNCSESLIKPRSSRSNVAIGKFGYECPYPELYDTMLQMCSNFTKVRCTTRWEPMAPCEYDQNLCDLTANNCTKCPERLPSCVGSSDGLNPSPRHLWKDDYISCFLNRTMVISKCPKSQYFNPRLSMCVDYVPTVDVPEYCQANPSDVLPDPDNCAQYFNCSDPAIRGSINGAVNLPENYRKECQYPDLFDPVHKECQTFTAVNCSKRNEPQAPCEYKQNICTSTNVSCQVCSERLPDCRGRQDGAHAFPNKPWQRDFIQCYLNRTISIAQCPMGMYFNPRTQSCKRNVEPVDVPGYCTVHPNAVLPDPDNCAKFYNCSEKNGLHNECTYPDLFNPDGQICQEFLNVTCSTRKEPQAPCEYDQNLCPNSDPSCAPCPERLPSCRGLPDGNQAVSMELWTSRYITCFVNRTMKVNKCPLGEIFDPIQLRCINKIPQGNVAEFCKSNPGAVKEVDNNCGQYFNCSALSMFGTYVHECPYPELFDSNMLTCRQFTEVNCDNRTEPQAPCEYEVNICDPKNSSCSPCPVRLPSCRGLPDGTNSVANKEWTTAFIVCVQNRTLDINKCKTGYFNPRIRKCMENVEKVDVPDYCAVHPADILPAPDNCAHYYNCSALNTALPPRMISRKLMSGVLDAHEMECTYPDLFDVSSRSCRTFTTVTCNSRPEPQAPCEYLQNICRPSDLNCKPCSERLPSCVGKEDGSNVFPSRVWKPDYVICYHNRTISFEKCSQGYFHPVAKLCTEVVDPVDVPDYCVANPKDVLPDPDNCAHFFDCNNKTTMVHRAAHVVSIQSYTKECQYPDLFDSNNRQCRLFTAVKCETRPEPMTPCEYQQNLCKTSNSSCEKCPARLPSCKGMTDGPHSFPNKLWLQDYIFCHKNRTIQTTKCPTTQYFNPRLNICTDVVEPVDVPQYCPVHRNKVIQDPDNCAKFYNCSDVSHSECTYPDLFSLVTFRCERFLSTSCYQRPEPQAPCEYDQNLCPRTSLNCIVCPKRLPSCRGLSDGIQPVPSEMWGDRYLTCLQNRTLAVTKCPRSSVFDPVLLQCRENVPFNNIDQFCKSKPGTVRPHPTNCAQYYNCSQTSVQGDHLFECPYPDLFDSSTLLCRNFTTVPCGKRQEPMAPCDYRQNRCLMSDKSCVPCPSRLPSCVRLPDGKNPVVGSIWLSKYVICYQNRTMGTGECPKGEYFHPRRRVCLQAVDPVDVPDYCKAHPDDVLPDPFNCGQYFNCSIEDTIMLRSRTPNSIGVFRMECTYPALFESSSRQCKHFENVQCENRPEPQAPCQYEQNLCKSSDNNCQLCPNRLPPCIGIDDGEHEFPNRLWQRDFIICYKNRTISITECEDGFYFNPRTKRCQKAVEMIDVPSYCLVHKTAILPDLKTCAKYFNCSDYGGAHVECRYPDLYSTKEKKCVNFTSVKCDSRPEPQAPCDYTQNLCRKGDGTCPPCPERLPSCVGVPDGDQPFTGRLWKPQFITCFLNRTILLQQCTNGYFHPIKKQCLIDVPKVDVPSYCQANPDSVIEDISSCNRFYNCSQLSPGRHVVSLECSYPDLFSAVSRSCQAFTSVKCHIRPEPMAPCQYEQNLCQPKDTSCVPCPERLPSCVGLSDGPHYFPGRQWSAKYIICFKNRTIGESTCKGNHQYFHPVQKKCLTDVGKGDVDKFCQANPLALVQDLENCAHYINCSHKNSKIDDFIHECVYPDLFSDVTLKCENFQAVVCKLRPEPMAPCEYKQNVCKSDDTSCSPCPERLPSCVGLGDGPQPFTGQEWTSSYVVCLQNRTIDVRQCPQNAIFNPETHQCINKIDQSNINAYCKANPKAIKPHPTNCAQFVNCSAANSRYGQYIQECVYPDLFSAASLSCQKFESVQCIPKNEPQAPCEYQQNLCLRGESGCQPCPTRLPSCIGLPDGPNPHISQLWGSQFITCYKNRTLHVGQCQNGEYFHPRERVCKMVVNKVDAPDYCSVHPQAVLSDLEDCAKFFNCSEPEIYKECKYPKLFSLQSLSCQNFTEVNCGRRKEPQAPCEYDQNLCPMSSSNCELCPLRLPSCVGKSDGNHSFIGHLWEPLFITCYKNRTIMISKCLHGYFHPVNNVCQSKIGHDVAPDYCKTHPGDVVAKEENCAQYYNCSHPHKRLSSNQVQECEYPKLFSRTTLKCETFTSVACDNRPEPQAPCEYDQNKCDPNDPSCRPCPDRLPSCVGLPNGYQPMLNYRWTDKFMECQMNRTIQITSCSLGWVFNPFTGACVKYIEQNYVLDYCHYQPTDIVADPLNCALYVNCSTGTTRFGEHKLECPYPKLYDISSRTCKNFDEVECNGRKIPMTPCEYQQNVCLKGDVSCKPCPERLPSCAGLPNGVHADPRAPWSNSYIRCFNNRTLVVEQCTSGYFNTRTRQCEVYVNSVDVIEYCKYHSDAILPSPDNCAKYYNCKGNDNPVEECPYPYLFSQTTNKCEQFSMVFCGSRPEQVAPCQYDQNKCSSNDPSCVPCKERLPSCEGLPDGYNIFPTREYTRWYIKCSQNRTIEVTQCPPNTIFDVKKNICTSSVIGNEWEQFCKVNPQSIQPHPINCAQYYNCTALTSGEGTLLQECKYPDLFSPRTLRCDDFMTVTCGARHEPQTPCEYKQNLCLLSVPNCQPCPTRFPSCLGLSDGKFPHPSHLWGRDYIMCFHNRTIEVVSCDNGYFNPRTRQCSSYVDPVDVISYCHAYPTAVVAHPWNCAQFFNCSHRQSRLGGYLDECPYPMLYSTEKQICSNFTAVNCKSRPEPKGPCEYRQNLCSNKDKNCVPCPTRLPSCVGLPDGLNSVTGAQWTDKYILCYRNRTIEVNTCKQGVFNPMKRLCDDHVRPGDRYCQANPGSIVAHPGNCAQYYNCSQKNTKLGGYLMECPYPNLFSKITNSCQNFNSTVCQNRFEPQAPCEYIVNREPSLSLQRSTVSCPDRLPSCIGLSDGKHEFPSRRWWADYIVCYHNRTVEINKCANGYFNPYLRICVRWISLNYIMEFCGVHSQAVVSHPNNCAQFFDCKQLLSSKSLLVQECVYPQLFSTQSMKCQPFYSVNCRGKKEPMAPCQYNQNMCKVNSPSCIPCPERLPSCLRTPDGPQVYPQRLWTAWYIVCDRNRTIEITKCQHGQIFDPHHRQCVTADKTDQIAAICKANPSLLIPYHNNCARYYRCSDMLKGTVPLSECQYPDLFSSSNGTCMDYRLVHCVDRPEPKAPCEYQQNLCASYNSSCLPCSDRLPSCVGLPNGKNSFSGRVWSPYYVDCLNNRTYTVHRCTNGWFHPVQRLCVTQIHPGDVISFCSANKNAISADSLNAAHFLNCSDPNPNISHYIQECPYPQLFSTETHLCQDFRTVPVDSRIVPQAPCEYSQYHCYNIDKSCRPCHEVHHSCIGLPDGDNAVSGLTWTSSYITCLLNRTIAENTCEKGVFDPHKRICTTPVVVDKIDQYCIDNPTAIVKHPGNCGWYYNCSNRDSTIGKYIQECRYPELFSTLTKKCEEFTDVNCISRHEPQAPCEYVRNTCPMSDQSCIPCPIRLPSCIGLPDGLNPISGNFWSRKYLRCLLNRTIDILECPDGYFNPYLRTCVDRISPTYVSEFCKTNPMAVVGNSINCAQYIDCTKNTESYVLECRYPDLFSARNRKCQTFTDVECGSATEPQAPCSYKQNVCKSKGPSCIPCSERLPSCVGLSDGYHGFQMQWSSKYFQCYKNRTINVLNCEGYFDPNAKKCVEKIHSENIDEFCQYHPTLRIPSWINCAQYYDCSMKDSIYKPYLHECPYPQLFSLATLQCEDFHQTSCGTRTEPMAPCQYLQNQCSIGDSSCLPCPSRLPSCLTLPDGANAYPGRKQSPNYIVCDRNRTLAVKTCPTGYFDKASRTCLQPGTTPLTQGGICGNIRHGLIPDPSNCARFYNCSTGLMNPLSQECQYPSLFSIIRRACVNFESVQCGVRYEPQSPCEYKQNQCTDNDGTCLPCLSRLPSCVGLPNGEQEFPGRLWTPWFIECFLNRTVNIGNCGRGVFDPNIKDCVAELDKNNIDRYCKFHPSALAPYSDNCAQYFDCRMKDSTLRRFLHECTYPQLFDKNSMQCASYQSVSCDGRYKPLTPCDYALNECRTADCIPCKERFSLCKNKTDGPNALPGEVVTSRYVECSQGVATGIKSCPDRKIFSPQERKCKISDQDTLYAICKAHPNIVRPNPYDCAQFIDCSKSRPGHVIGEYVKECPYPKLFSTDTMECQEYNKVLCNTRREPRAPCEYLQNLCTGKNKNCQPCTERLPSCIGLPNGFNPIMESLWKKDYIECNDNRTVAVKSCTNGVFDPYNRECMKDTVSSYCMIHPRGSLPNPKNCAQFYDCSVRDSEYRLYLKECQYPLLYEIETGTCQHYSKVNCGSRYEPVEPCEYIQSQCIGAGCPACSQVSCRTHLDGANEYPGRKHTPWYVVCENGRTVAVEQCHVGIFDQQSRMCLTNTGSINDYCERNPGLVFPSFASCAQFYECGRYNDITGTYLHECAYPLLYDTASKTCQHFTKVKCDNRNVPYAPCDYMQNRCHGRNTTCKPCEERFISCVNKPDGRNEVPGDIYSYVYCLQNRTINRVMCSHGAFFHPLVKECIPLRFFGHIPLAIGDDICNQQLVSGVKPVPDSAFSASSSYHKGSNAKDYTVARARINTTETKDSKGVLHLGAWSAQNLNVDQWIQVNLSEPSLIRGIMTQGRNGCCHQWVKKYRVQYSMDCSNNSNSWHPIGDHTVNDTIFVGNTDENSIVTNNFDCPVIAKCIRVNPLDWNNHISMRFDLLGCALDTGNSTSAPPTTAASNTTAPANGTTASSNSTSANTNASSAATTTPSSNTTSNNNVTTTASSNTTSPGNTTSSGNTTPSSNMTSAAMTTQSATSAGATTVSNNSKTGVGNCVKDCKGKASGEYQSCKTCGGYVTCVWGILYERQCPAGLEWNDNLKVCDWPNAAGCALAG</sequence>
<feature type="domain" description="Chitin-binding type-2" evidence="5">
    <location>
        <begin position="4745"/>
        <end position="4806"/>
    </location>
</feature>
<reference evidence="6" key="1">
    <citation type="submission" date="2022-08" db="UniProtKB">
        <authorList>
            <consortium name="EnsemblMetazoa"/>
        </authorList>
    </citation>
    <scope>IDENTIFICATION</scope>
    <source>
        <strain evidence="6">05x7-T-G4-1.051#20</strain>
    </source>
</reference>
<dbReference type="CDD" id="cd00057">
    <property type="entry name" value="FA58C"/>
    <property type="match status" value="1"/>
</dbReference>
<dbReference type="PROSITE" id="PS50940">
    <property type="entry name" value="CHIT_BIND_II"/>
    <property type="match status" value="47"/>
</dbReference>
<feature type="domain" description="Chitin-binding type-2" evidence="5">
    <location>
        <begin position="5332"/>
        <end position="5392"/>
    </location>
</feature>
<feature type="domain" description="Chitin-binding type-2" evidence="5">
    <location>
        <begin position="5477"/>
        <end position="5537"/>
    </location>
</feature>
<dbReference type="EnsemblMetazoa" id="G25718.1">
    <property type="protein sequence ID" value="G25718.1:cds"/>
    <property type="gene ID" value="G25718"/>
</dbReference>
<evidence type="ECO:0000313" key="7">
    <source>
        <dbReference type="Proteomes" id="UP000005408"/>
    </source>
</evidence>
<dbReference type="SUPFAM" id="SSF82895">
    <property type="entry name" value="TSP-1 type 1 repeat"/>
    <property type="match status" value="1"/>
</dbReference>
<feature type="domain" description="Chitin-binding type-2" evidence="5">
    <location>
        <begin position="1010"/>
        <end position="1070"/>
    </location>
</feature>
<dbReference type="SUPFAM" id="SSF57625">
    <property type="entry name" value="Invertebrate chitin-binding proteins"/>
    <property type="match status" value="24"/>
</dbReference>
<keyword evidence="7" id="KW-1185">Reference proteome</keyword>
<feature type="domain" description="Chitin-binding type-2" evidence="5">
    <location>
        <begin position="4015"/>
        <end position="4071"/>
    </location>
</feature>
<proteinExistence type="predicted"/>
<dbReference type="InterPro" id="IPR036383">
    <property type="entry name" value="TSP1_rpt_sf"/>
</dbReference>
<dbReference type="InterPro" id="IPR000421">
    <property type="entry name" value="FA58C"/>
</dbReference>
<feature type="domain" description="Chitin-binding type-2" evidence="5">
    <location>
        <begin position="565"/>
        <end position="628"/>
    </location>
</feature>
<feature type="domain" description="Chitin-binding type-2" evidence="5">
    <location>
        <begin position="2902"/>
        <end position="2951"/>
    </location>
</feature>
<dbReference type="InterPro" id="IPR036508">
    <property type="entry name" value="Chitin-bd_dom_sf"/>
</dbReference>
<dbReference type="Gene3D" id="2.60.120.260">
    <property type="entry name" value="Galactose-binding domain-like"/>
    <property type="match status" value="1"/>
</dbReference>
<dbReference type="Pfam" id="PF00754">
    <property type="entry name" value="F5_F8_type_C"/>
    <property type="match status" value="1"/>
</dbReference>
<feature type="domain" description="Chitin-binding type-2" evidence="5">
    <location>
        <begin position="1304"/>
        <end position="1364"/>
    </location>
</feature>
<evidence type="ECO:0000256" key="1">
    <source>
        <dbReference type="ARBA" id="ARBA00023157"/>
    </source>
</evidence>
<feature type="chain" id="PRO_5036446200" description="IgGFc-binding protein" evidence="3">
    <location>
        <begin position="21"/>
        <end position="7571"/>
    </location>
</feature>
<protein>
    <recommendedName>
        <fullName evidence="8">IgGFc-binding protein</fullName>
    </recommendedName>
</protein>
<feature type="domain" description="Chitin-binding type-2" evidence="5">
    <location>
        <begin position="6794"/>
        <end position="6856"/>
    </location>
</feature>
<feature type="domain" description="Chitin-binding type-2" evidence="5">
    <location>
        <begin position="5041"/>
        <end position="5097"/>
    </location>
</feature>
<feature type="domain" description="Chitin-binding type-2" evidence="5">
    <location>
        <begin position="6067"/>
        <end position="6127"/>
    </location>
</feature>
<feature type="domain" description="Chitin-binding type-2" evidence="5">
    <location>
        <begin position="4455"/>
        <end position="4515"/>
    </location>
</feature>
<evidence type="ECO:0000256" key="2">
    <source>
        <dbReference type="SAM" id="MobiDB-lite"/>
    </source>
</evidence>
<evidence type="ECO:0000256" key="3">
    <source>
        <dbReference type="SAM" id="SignalP"/>
    </source>
</evidence>
<feature type="domain" description="Chitin-binding type-2" evidence="5">
    <location>
        <begin position="6214"/>
        <end position="6271"/>
    </location>
</feature>
<feature type="domain" description="Chitin-binding type-2" evidence="5">
    <location>
        <begin position="5626"/>
        <end position="5686"/>
    </location>
</feature>
<dbReference type="Proteomes" id="UP000005408">
    <property type="component" value="Unassembled WGS sequence"/>
</dbReference>
<evidence type="ECO:0000313" key="6">
    <source>
        <dbReference type="EnsemblMetazoa" id="G25718.1:cds"/>
    </source>
</evidence>
<feature type="domain" description="Chitin-binding type-2" evidence="5">
    <location>
        <begin position="6504"/>
        <end position="6562"/>
    </location>
</feature>
<feature type="region of interest" description="Disordered" evidence="2">
    <location>
        <begin position="477"/>
        <end position="497"/>
    </location>
</feature>
<feature type="domain" description="Chitin-binding type-2" evidence="5">
    <location>
        <begin position="864"/>
        <end position="923"/>
    </location>
</feature>
<feature type="domain" description="Chitin-binding type-2" evidence="5">
    <location>
        <begin position="3711"/>
        <end position="3770"/>
    </location>
</feature>
<dbReference type="SMART" id="SM00209">
    <property type="entry name" value="TSP1"/>
    <property type="match status" value="1"/>
</dbReference>
<dbReference type="PROSITE" id="PS50092">
    <property type="entry name" value="TSP1"/>
    <property type="match status" value="1"/>
</dbReference>
<feature type="domain" description="Chitin-binding type-2" evidence="5">
    <location>
        <begin position="2499"/>
        <end position="2559"/>
    </location>
</feature>
<dbReference type="Gene3D" id="2.20.100.10">
    <property type="entry name" value="Thrombospondin type-1 (TSP1) repeat"/>
    <property type="match status" value="1"/>
</dbReference>
<feature type="domain" description="Chitin-binding type-2" evidence="5">
    <location>
        <begin position="2355"/>
        <end position="2411"/>
    </location>
</feature>
<dbReference type="SMART" id="SM00494">
    <property type="entry name" value="ChtBD2"/>
    <property type="match status" value="74"/>
</dbReference>
<dbReference type="PANTHER" id="PTHR46534">
    <property type="entry name" value="IGGFC_BINDING DOMAIN-CONTAINING PROTEIN"/>
    <property type="match status" value="1"/>
</dbReference>
<feature type="domain" description="Chitin-binding type-2" evidence="5">
    <location>
        <begin position="2804"/>
        <end position="2873"/>
    </location>
</feature>
<dbReference type="InterPro" id="IPR000884">
    <property type="entry name" value="TSP1_rpt"/>
</dbReference>
<feature type="domain" description="Chitin-binding type-2" evidence="5">
    <location>
        <begin position="2961"/>
        <end position="3017"/>
    </location>
</feature>
<dbReference type="InterPro" id="IPR008979">
    <property type="entry name" value="Galactose-bd-like_sf"/>
</dbReference>
<feature type="domain" description="Chitin-binding type-2" evidence="5">
    <location>
        <begin position="6649"/>
        <end position="6709"/>
    </location>
</feature>
<dbReference type="SUPFAM" id="SSF49785">
    <property type="entry name" value="Galactose-binding domain-like"/>
    <property type="match status" value="1"/>
</dbReference>
<dbReference type="GO" id="GO:0008061">
    <property type="term" value="F:chitin binding"/>
    <property type="evidence" value="ECO:0007669"/>
    <property type="project" value="InterPro"/>
</dbReference>
<feature type="domain" description="Chitin-binding type-2" evidence="5">
    <location>
        <begin position="1452"/>
        <end position="1511"/>
    </location>
</feature>
<evidence type="ECO:0000259" key="4">
    <source>
        <dbReference type="PROSITE" id="PS50022"/>
    </source>
</evidence>
<feature type="domain" description="Chitin-binding type-2" evidence="5">
    <location>
        <begin position="5126"/>
        <end position="5175"/>
    </location>
</feature>
<dbReference type="GO" id="GO:0005576">
    <property type="term" value="C:extracellular region"/>
    <property type="evidence" value="ECO:0007669"/>
    <property type="project" value="InterPro"/>
</dbReference>
<feature type="domain" description="Chitin-binding type-2" evidence="5">
    <location>
        <begin position="7080"/>
        <end position="7140"/>
    </location>
</feature>
<dbReference type="Pfam" id="PF00090">
    <property type="entry name" value="TSP_1"/>
    <property type="match status" value="1"/>
</dbReference>
<feature type="domain" description="Chitin-binding type-2" evidence="5">
    <location>
        <begin position="3105"/>
        <end position="3164"/>
    </location>
</feature>
<dbReference type="PROSITE" id="PS01285">
    <property type="entry name" value="FA58C_1"/>
    <property type="match status" value="1"/>
</dbReference>
<feature type="domain" description="Chitin-binding type-2" evidence="5">
    <location>
        <begin position="3412"/>
        <end position="3481"/>
    </location>
</feature>
<dbReference type="Pfam" id="PF17517">
    <property type="entry name" value="IgGFc_binding"/>
    <property type="match status" value="1"/>
</dbReference>
<feature type="domain" description="Chitin-binding type-2" evidence="5">
    <location>
        <begin position="7513"/>
        <end position="7569"/>
    </location>
</feature>
<feature type="domain" description="Chitin-binding type-2" evidence="5">
    <location>
        <begin position="1598"/>
        <end position="1658"/>
    </location>
</feature>
<feature type="domain" description="Chitin-binding type-2" evidence="5">
    <location>
        <begin position="714"/>
        <end position="776"/>
    </location>
</feature>
<feature type="domain" description="Chitin-binding type-2" evidence="5">
    <location>
        <begin position="1746"/>
        <end position="1805"/>
    </location>
</feature>
<feature type="domain" description="Chitin-binding type-2" evidence="5">
    <location>
        <begin position="4158"/>
        <end position="4218"/>
    </location>
</feature>
<feature type="signal peptide" evidence="3">
    <location>
        <begin position="1"/>
        <end position="20"/>
    </location>
</feature>
<dbReference type="SMART" id="SM00231">
    <property type="entry name" value="FA58C"/>
    <property type="match status" value="1"/>
</dbReference>
<feature type="domain" description="Chitin-binding type-2" evidence="5">
    <location>
        <begin position="5185"/>
        <end position="5245"/>
    </location>
</feature>
<feature type="domain" description="Chitin-binding type-2" evidence="5">
    <location>
        <begin position="6356"/>
        <end position="6416"/>
    </location>
</feature>
<feature type="region of interest" description="Disordered" evidence="2">
    <location>
        <begin position="7407"/>
        <end position="7500"/>
    </location>
</feature>
<dbReference type="FunFam" id="2.20.100.10:FF:000002">
    <property type="entry name" value="Unc-5 netrin receptor C"/>
    <property type="match status" value="1"/>
</dbReference>
<organism evidence="6 7">
    <name type="scientific">Magallana gigas</name>
    <name type="common">Pacific oyster</name>
    <name type="synonym">Crassostrea gigas</name>
    <dbReference type="NCBI Taxonomy" id="29159"/>
    <lineage>
        <taxon>Eukaryota</taxon>
        <taxon>Metazoa</taxon>
        <taxon>Spiralia</taxon>
        <taxon>Lophotrochozoa</taxon>
        <taxon>Mollusca</taxon>
        <taxon>Bivalvia</taxon>
        <taxon>Autobranchia</taxon>
        <taxon>Pteriomorphia</taxon>
        <taxon>Ostreida</taxon>
        <taxon>Ostreoidea</taxon>
        <taxon>Ostreidae</taxon>
        <taxon>Magallana</taxon>
    </lineage>
</organism>
<feature type="domain" description="Chitin-binding type-2" evidence="5">
    <location>
        <begin position="1892"/>
        <end position="1952"/>
    </location>
</feature>
<feature type="domain" description="Chitin-binding type-2" evidence="5">
    <location>
        <begin position="4307"/>
        <end position="4367"/>
    </location>
</feature>
<feature type="domain" description="Chitin-binding type-2" evidence="5">
    <location>
        <begin position="5774"/>
        <end position="5833"/>
    </location>
</feature>
<dbReference type="PANTHER" id="PTHR46534:SF1">
    <property type="entry name" value="IGGFC-BINDING PROTEIN N-TERMINAL DOMAIN-CONTAINING PROTEIN"/>
    <property type="match status" value="1"/>
</dbReference>
<feature type="domain" description="Chitin-binding type-2" evidence="5">
    <location>
        <begin position="3858"/>
        <end position="3927"/>
    </location>
</feature>
<feature type="domain" description="Chitin-binding type-2" evidence="5">
    <location>
        <begin position="4894"/>
        <end position="4954"/>
    </location>
</feature>
<feature type="domain" description="Chitin-binding type-2" evidence="5">
    <location>
        <begin position="3510"/>
        <end position="3574"/>
    </location>
</feature>
<feature type="domain" description="Chitin-binding type-2" evidence="5">
    <location>
        <begin position="6939"/>
        <end position="6999"/>
    </location>
</feature>
<dbReference type="InterPro" id="IPR035234">
    <property type="entry name" value="IgGFc-bd_N"/>
</dbReference>
<name>A0A8W8KXK7_MAGGI</name>
<keyword evidence="3" id="KW-0732">Signal</keyword>
<feature type="domain" description="Chitin-binding type-2" evidence="5">
    <location>
        <begin position="3251"/>
        <end position="3325"/>
    </location>
</feature>